<comment type="caution">
    <text evidence="3">The sequence shown here is derived from an EMBL/GenBank/DDBJ whole genome shotgun (WGS) entry which is preliminary data.</text>
</comment>
<dbReference type="RefSeq" id="WP_105221941.1">
    <property type="nucleotide sequence ID" value="NZ_CAWNSU010000122.1"/>
</dbReference>
<dbReference type="EMBL" id="NAPY01000006">
    <property type="protein sequence ID" value="MUL35837.1"/>
    <property type="molecule type" value="Genomic_DNA"/>
</dbReference>
<dbReference type="AlphaFoldDB" id="A0A6N8FUM0"/>
<sequence length="180" mass="19944">MFDRILVAMDTSAIGKDVFEEALCLAKASNSRLMLLHVLSGEVEGSSSVPMFPTMGYYPGVSERTLELYQQQWQEMERYGLELLRSYTQQATAAGITTEFHQCAGSPGRTICRTARDWKADLIVIGRRGLSGLSELLLGSVSNYVLHHAPCSVLTVQHRVSTHPEATEHDQTIENLQISS</sequence>
<dbReference type="CDD" id="cd00293">
    <property type="entry name" value="USP-like"/>
    <property type="match status" value="1"/>
</dbReference>
<gene>
    <name evidence="3" type="ORF">BWI75_05585</name>
</gene>
<dbReference type="PRINTS" id="PR01438">
    <property type="entry name" value="UNVRSLSTRESS"/>
</dbReference>
<dbReference type="InterPro" id="IPR014729">
    <property type="entry name" value="Rossmann-like_a/b/a_fold"/>
</dbReference>
<reference evidence="3 4" key="1">
    <citation type="journal article" date="2019" name="Front. Microbiol.">
        <title>Genomic Features for Desiccation Tolerance and Sugar Biosynthesis in the Extremophile Gloeocapsopsis sp. UTEX B3054.</title>
        <authorList>
            <person name="Urrejola C."/>
            <person name="Alcorta J."/>
            <person name="Salas L."/>
            <person name="Vasquez M."/>
            <person name="Polz M.F."/>
            <person name="Vicuna R."/>
            <person name="Diez B."/>
        </authorList>
    </citation>
    <scope>NUCLEOTIDE SEQUENCE [LARGE SCALE GENOMIC DNA]</scope>
    <source>
        <strain evidence="3 4">1H9</strain>
    </source>
</reference>
<dbReference type="InterPro" id="IPR006015">
    <property type="entry name" value="Universal_stress_UspA"/>
</dbReference>
<dbReference type="OrthoDB" id="516822at2"/>
<name>A0A6N8FUM0_9CHRO</name>
<evidence type="ECO:0000256" key="1">
    <source>
        <dbReference type="ARBA" id="ARBA00008791"/>
    </source>
</evidence>
<accession>A0A6N8FUM0</accession>
<dbReference type="Proteomes" id="UP000441797">
    <property type="component" value="Unassembled WGS sequence"/>
</dbReference>
<evidence type="ECO:0000313" key="3">
    <source>
        <dbReference type="EMBL" id="MUL35837.1"/>
    </source>
</evidence>
<dbReference type="Gene3D" id="3.40.50.620">
    <property type="entry name" value="HUPs"/>
    <property type="match status" value="1"/>
</dbReference>
<comment type="similarity">
    <text evidence="1">Belongs to the universal stress protein A family.</text>
</comment>
<evidence type="ECO:0000259" key="2">
    <source>
        <dbReference type="Pfam" id="PF00582"/>
    </source>
</evidence>
<dbReference type="PANTHER" id="PTHR46268">
    <property type="entry name" value="STRESS RESPONSE PROTEIN NHAX"/>
    <property type="match status" value="1"/>
</dbReference>
<evidence type="ECO:0000313" key="4">
    <source>
        <dbReference type="Proteomes" id="UP000441797"/>
    </source>
</evidence>
<protein>
    <submittedName>
        <fullName evidence="3">Universal stress protein</fullName>
    </submittedName>
</protein>
<proteinExistence type="inferred from homology"/>
<organism evidence="3 4">
    <name type="scientific">Gloeocapsopsis dulcis AAB1 = 1H9</name>
    <dbReference type="NCBI Taxonomy" id="1433147"/>
    <lineage>
        <taxon>Bacteria</taxon>
        <taxon>Bacillati</taxon>
        <taxon>Cyanobacteriota</taxon>
        <taxon>Cyanophyceae</taxon>
        <taxon>Oscillatoriophycideae</taxon>
        <taxon>Chroococcales</taxon>
        <taxon>Chroococcaceae</taxon>
        <taxon>Gloeocapsopsis</taxon>
        <taxon>Gloeocapsopsis dulcis</taxon>
    </lineage>
</organism>
<dbReference type="SUPFAM" id="SSF52402">
    <property type="entry name" value="Adenine nucleotide alpha hydrolases-like"/>
    <property type="match status" value="1"/>
</dbReference>
<feature type="domain" description="UspA" evidence="2">
    <location>
        <begin position="1"/>
        <end position="156"/>
    </location>
</feature>
<dbReference type="PANTHER" id="PTHR46268:SF8">
    <property type="entry name" value="UNIVERSAL STRESS PROTEIN SLL1388"/>
    <property type="match status" value="1"/>
</dbReference>
<dbReference type="Pfam" id="PF00582">
    <property type="entry name" value="Usp"/>
    <property type="match status" value="1"/>
</dbReference>
<dbReference type="InterPro" id="IPR006016">
    <property type="entry name" value="UspA"/>
</dbReference>
<keyword evidence="4" id="KW-1185">Reference proteome</keyword>